<keyword evidence="4" id="KW-0547">Nucleotide-binding</keyword>
<sequence>MGCAEDVDQDVEEPEEEPAEEEASDEGESFELTIFHTNDTHGRTNMYPQLITTLNEAKEQYGEGLLLDAGDVFSGTLYFNEFSGQDALEFMNLMEYDAFVPGNHEFDLGDPDTGHQELVDFIKGAEFPVVGANMDFSGDEGLSALANEGVSFEAENGQIYDGIVLEHDGEEIGVFGLNTEDTESISSPFDVAFTNYVEAAEGMVEAFEAEGVNKIVALTHLGYDSDPSVGNDLLLAQQVEGIDVIIGGHSHTEIAPPTVVTENADGEEMDPTVIGQAGEYGQYLGVMNVSFDENGVVLEADGELLATEEREADPEAAEMLAPYTEQIEELESEGAGSSVVTELPNPRHGEGDEKSVRANETALGNLIADAQLEAALSADENTVMALQNGGGIRTSLPEGDITIGHLIEVQPFGNRLTLLEVSGEELIEAFEVSVYDAPEESGAFLQVSSGTRLTYDSSQEPGERVVSVEIDVDGSYEEIDPDETYTIATNNFTATGGDGFTVFADAYDDGRGTIVGFTDWEMLRDYMADHGEVDYETEDRIVDVAEGE</sequence>
<keyword evidence="4" id="KW-0378">Hydrolase</keyword>
<dbReference type="PANTHER" id="PTHR11575">
    <property type="entry name" value="5'-NUCLEOTIDASE-RELATED"/>
    <property type="match status" value="1"/>
</dbReference>
<feature type="domain" description="5'-Nucleotidase C-terminal" evidence="7">
    <location>
        <begin position="351"/>
        <end position="504"/>
    </location>
</feature>
<dbReference type="GO" id="GO:0000166">
    <property type="term" value="F:nucleotide binding"/>
    <property type="evidence" value="ECO:0007669"/>
    <property type="project" value="UniProtKB-KW"/>
</dbReference>
<evidence type="ECO:0000313" key="8">
    <source>
        <dbReference type="EMBL" id="RNA67206.1"/>
    </source>
</evidence>
<dbReference type="PANTHER" id="PTHR11575:SF24">
    <property type="entry name" value="5'-NUCLEOTIDASE"/>
    <property type="match status" value="1"/>
</dbReference>
<evidence type="ECO:0000256" key="5">
    <source>
        <dbReference type="SAM" id="MobiDB-lite"/>
    </source>
</evidence>
<evidence type="ECO:0000256" key="2">
    <source>
        <dbReference type="ARBA" id="ARBA00022525"/>
    </source>
</evidence>
<dbReference type="InterPro" id="IPR036907">
    <property type="entry name" value="5'-Nucleotdase_C_sf"/>
</dbReference>
<evidence type="ECO:0000256" key="1">
    <source>
        <dbReference type="ARBA" id="ARBA00004613"/>
    </source>
</evidence>
<feature type="compositionally biased region" description="Basic and acidic residues" evidence="5">
    <location>
        <begin position="345"/>
        <end position="355"/>
    </location>
</feature>
<accession>A0A3M7TPY0</accession>
<comment type="caution">
    <text evidence="8">The sequence shown here is derived from an EMBL/GenBank/DDBJ whole genome shotgun (WGS) entry which is preliminary data.</text>
</comment>
<evidence type="ECO:0000256" key="4">
    <source>
        <dbReference type="RuleBase" id="RU362119"/>
    </source>
</evidence>
<dbReference type="EMBL" id="RHIB01000003">
    <property type="protein sequence ID" value="RNA67206.1"/>
    <property type="molecule type" value="Genomic_DNA"/>
</dbReference>
<feature type="region of interest" description="Disordered" evidence="5">
    <location>
        <begin position="329"/>
        <end position="355"/>
    </location>
</feature>
<organism evidence="8 9">
    <name type="scientific">Alteribacter keqinensis</name>
    <dbReference type="NCBI Taxonomy" id="2483800"/>
    <lineage>
        <taxon>Bacteria</taxon>
        <taxon>Bacillati</taxon>
        <taxon>Bacillota</taxon>
        <taxon>Bacilli</taxon>
        <taxon>Bacillales</taxon>
        <taxon>Bacillaceae</taxon>
        <taxon>Alteribacter</taxon>
    </lineage>
</organism>
<dbReference type="InterPro" id="IPR004843">
    <property type="entry name" value="Calcineurin-like_PHP"/>
</dbReference>
<protein>
    <submittedName>
        <fullName evidence="8">Bifunctional metallophosphatase/5'-nucleotidase</fullName>
    </submittedName>
</protein>
<feature type="compositionally biased region" description="Acidic residues" evidence="5">
    <location>
        <begin position="1"/>
        <end position="29"/>
    </location>
</feature>
<dbReference type="Gene3D" id="3.60.21.10">
    <property type="match status" value="1"/>
</dbReference>
<dbReference type="Pfam" id="PF02872">
    <property type="entry name" value="5_nucleotid_C"/>
    <property type="match status" value="1"/>
</dbReference>
<dbReference type="GO" id="GO:0009166">
    <property type="term" value="P:nucleotide catabolic process"/>
    <property type="evidence" value="ECO:0007669"/>
    <property type="project" value="InterPro"/>
</dbReference>
<name>A0A3M7TPY0_9BACI</name>
<dbReference type="FunFam" id="3.90.780.10:FF:000004">
    <property type="entry name" value="UDP-sugar hydrolase, putative"/>
    <property type="match status" value="1"/>
</dbReference>
<dbReference type="InterPro" id="IPR006179">
    <property type="entry name" value="5_nucleotidase/apyrase"/>
</dbReference>
<dbReference type="GO" id="GO:0016787">
    <property type="term" value="F:hydrolase activity"/>
    <property type="evidence" value="ECO:0007669"/>
    <property type="project" value="UniProtKB-KW"/>
</dbReference>
<dbReference type="InterPro" id="IPR008334">
    <property type="entry name" value="5'-Nucleotdase_C"/>
</dbReference>
<dbReference type="SUPFAM" id="SSF56300">
    <property type="entry name" value="Metallo-dependent phosphatases"/>
    <property type="match status" value="1"/>
</dbReference>
<dbReference type="SUPFAM" id="SSF55816">
    <property type="entry name" value="5'-nucleotidase (syn. UDP-sugar hydrolase), C-terminal domain"/>
    <property type="match status" value="1"/>
</dbReference>
<proteinExistence type="inferred from homology"/>
<keyword evidence="9" id="KW-1185">Reference proteome</keyword>
<dbReference type="InterPro" id="IPR029052">
    <property type="entry name" value="Metallo-depent_PP-like"/>
</dbReference>
<feature type="domain" description="Calcineurin-like phosphoesterase" evidence="6">
    <location>
        <begin position="33"/>
        <end position="252"/>
    </location>
</feature>
<evidence type="ECO:0000256" key="3">
    <source>
        <dbReference type="ARBA" id="ARBA00022729"/>
    </source>
</evidence>
<dbReference type="PRINTS" id="PR01607">
    <property type="entry name" value="APYRASEFAMLY"/>
</dbReference>
<dbReference type="OrthoDB" id="9801679at2"/>
<evidence type="ECO:0000259" key="6">
    <source>
        <dbReference type="Pfam" id="PF00149"/>
    </source>
</evidence>
<comment type="similarity">
    <text evidence="4">Belongs to the 5'-nucleotidase family.</text>
</comment>
<keyword evidence="3" id="KW-0732">Signal</keyword>
<dbReference type="AlphaFoldDB" id="A0A3M7TPY0"/>
<dbReference type="Pfam" id="PF00149">
    <property type="entry name" value="Metallophos"/>
    <property type="match status" value="1"/>
</dbReference>
<evidence type="ECO:0000313" key="9">
    <source>
        <dbReference type="Proteomes" id="UP000278746"/>
    </source>
</evidence>
<gene>
    <name evidence="8" type="ORF">EBO34_17660</name>
</gene>
<keyword evidence="2" id="KW-0964">Secreted</keyword>
<reference evidence="8 9" key="1">
    <citation type="submission" date="2018-10" db="EMBL/GenBank/DDBJ databases">
        <title>Bacillus Keqinensis sp. nov., a moderately halophilic bacterium isolated from a saline-alkaline lake.</title>
        <authorList>
            <person name="Wang H."/>
        </authorList>
    </citation>
    <scope>NUCLEOTIDE SEQUENCE [LARGE SCALE GENOMIC DNA]</scope>
    <source>
        <strain evidence="8 9">KQ-3</strain>
    </source>
</reference>
<comment type="subcellular location">
    <subcellularLocation>
        <location evidence="1">Secreted</location>
    </subcellularLocation>
</comment>
<dbReference type="Gene3D" id="3.90.780.10">
    <property type="entry name" value="5'-Nucleotidase, C-terminal domain"/>
    <property type="match status" value="1"/>
</dbReference>
<feature type="region of interest" description="Disordered" evidence="5">
    <location>
        <begin position="1"/>
        <end position="30"/>
    </location>
</feature>
<evidence type="ECO:0000259" key="7">
    <source>
        <dbReference type="Pfam" id="PF02872"/>
    </source>
</evidence>
<dbReference type="Proteomes" id="UP000278746">
    <property type="component" value="Unassembled WGS sequence"/>
</dbReference>
<dbReference type="GO" id="GO:0005576">
    <property type="term" value="C:extracellular region"/>
    <property type="evidence" value="ECO:0007669"/>
    <property type="project" value="UniProtKB-SubCell"/>
</dbReference>